<name>A0A0E9VXF0_ANGAN</name>
<organism evidence="1">
    <name type="scientific">Anguilla anguilla</name>
    <name type="common">European freshwater eel</name>
    <name type="synonym">Muraena anguilla</name>
    <dbReference type="NCBI Taxonomy" id="7936"/>
    <lineage>
        <taxon>Eukaryota</taxon>
        <taxon>Metazoa</taxon>
        <taxon>Chordata</taxon>
        <taxon>Craniata</taxon>
        <taxon>Vertebrata</taxon>
        <taxon>Euteleostomi</taxon>
        <taxon>Actinopterygii</taxon>
        <taxon>Neopterygii</taxon>
        <taxon>Teleostei</taxon>
        <taxon>Anguilliformes</taxon>
        <taxon>Anguillidae</taxon>
        <taxon>Anguilla</taxon>
    </lineage>
</organism>
<proteinExistence type="predicted"/>
<reference evidence="1" key="2">
    <citation type="journal article" date="2015" name="Fish Shellfish Immunol.">
        <title>Early steps in the European eel (Anguilla anguilla)-Vibrio vulnificus interaction in the gills: Role of the RtxA13 toxin.</title>
        <authorList>
            <person name="Callol A."/>
            <person name="Pajuelo D."/>
            <person name="Ebbesson L."/>
            <person name="Teles M."/>
            <person name="MacKenzie S."/>
            <person name="Amaro C."/>
        </authorList>
    </citation>
    <scope>NUCLEOTIDE SEQUENCE</scope>
</reference>
<evidence type="ECO:0000313" key="1">
    <source>
        <dbReference type="EMBL" id="JAH82814.1"/>
    </source>
</evidence>
<reference evidence="1" key="1">
    <citation type="submission" date="2014-11" db="EMBL/GenBank/DDBJ databases">
        <authorList>
            <person name="Amaro Gonzalez C."/>
        </authorList>
    </citation>
    <scope>NUCLEOTIDE SEQUENCE</scope>
</reference>
<dbReference type="AlphaFoldDB" id="A0A0E9VXF0"/>
<accession>A0A0E9VXF0</accession>
<protein>
    <submittedName>
        <fullName evidence="1">Uncharacterized protein</fullName>
    </submittedName>
</protein>
<dbReference type="EMBL" id="GBXM01025763">
    <property type="protein sequence ID" value="JAH82814.1"/>
    <property type="molecule type" value="Transcribed_RNA"/>
</dbReference>
<sequence>MKFLTQSSRAPLPHAVSSAFQANSGTGMRQPSDAEHGVSLQAGAYWWLHWRNRCQKRLRLVHPSITGRVFFLVTRSCA</sequence>